<dbReference type="Proteomes" id="UP000054018">
    <property type="component" value="Unassembled WGS sequence"/>
</dbReference>
<name>A0A0C9YKF9_9AGAM</name>
<organism evidence="1 2">
    <name type="scientific">Pisolithus microcarpus 441</name>
    <dbReference type="NCBI Taxonomy" id="765257"/>
    <lineage>
        <taxon>Eukaryota</taxon>
        <taxon>Fungi</taxon>
        <taxon>Dikarya</taxon>
        <taxon>Basidiomycota</taxon>
        <taxon>Agaricomycotina</taxon>
        <taxon>Agaricomycetes</taxon>
        <taxon>Agaricomycetidae</taxon>
        <taxon>Boletales</taxon>
        <taxon>Sclerodermatineae</taxon>
        <taxon>Pisolithaceae</taxon>
        <taxon>Pisolithus</taxon>
    </lineage>
</organism>
<dbReference type="EMBL" id="KN834398">
    <property type="protein sequence ID" value="KIK10842.1"/>
    <property type="molecule type" value="Genomic_DNA"/>
</dbReference>
<dbReference type="AlphaFoldDB" id="A0A0C9YKF9"/>
<sequence length="69" mass="7647">MSTAPFWKDFGGLFDGMDVTPPCWFLGAWPLHHTSKGIIPAKAMGTFSTYISTLTQSLKSIHQEMGELE</sequence>
<accession>A0A0C9YKF9</accession>
<keyword evidence="2" id="KW-1185">Reference proteome</keyword>
<evidence type="ECO:0000313" key="1">
    <source>
        <dbReference type="EMBL" id="KIK10842.1"/>
    </source>
</evidence>
<reference evidence="2" key="2">
    <citation type="submission" date="2015-01" db="EMBL/GenBank/DDBJ databases">
        <title>Evolutionary Origins and Diversification of the Mycorrhizal Mutualists.</title>
        <authorList>
            <consortium name="DOE Joint Genome Institute"/>
            <consortium name="Mycorrhizal Genomics Consortium"/>
            <person name="Kohler A."/>
            <person name="Kuo A."/>
            <person name="Nagy L.G."/>
            <person name="Floudas D."/>
            <person name="Copeland A."/>
            <person name="Barry K.W."/>
            <person name="Cichocki N."/>
            <person name="Veneault-Fourrey C."/>
            <person name="LaButti K."/>
            <person name="Lindquist E.A."/>
            <person name="Lipzen A."/>
            <person name="Lundell T."/>
            <person name="Morin E."/>
            <person name="Murat C."/>
            <person name="Riley R."/>
            <person name="Ohm R."/>
            <person name="Sun H."/>
            <person name="Tunlid A."/>
            <person name="Henrissat B."/>
            <person name="Grigoriev I.V."/>
            <person name="Hibbett D.S."/>
            <person name="Martin F."/>
        </authorList>
    </citation>
    <scope>NUCLEOTIDE SEQUENCE [LARGE SCALE GENOMIC DNA]</scope>
    <source>
        <strain evidence="2">441</strain>
    </source>
</reference>
<evidence type="ECO:0000313" key="2">
    <source>
        <dbReference type="Proteomes" id="UP000054018"/>
    </source>
</evidence>
<proteinExistence type="predicted"/>
<reference evidence="1 2" key="1">
    <citation type="submission" date="2014-04" db="EMBL/GenBank/DDBJ databases">
        <authorList>
            <consortium name="DOE Joint Genome Institute"/>
            <person name="Kuo A."/>
            <person name="Kohler A."/>
            <person name="Costa M.D."/>
            <person name="Nagy L.G."/>
            <person name="Floudas D."/>
            <person name="Copeland A."/>
            <person name="Barry K.W."/>
            <person name="Cichocki N."/>
            <person name="Veneault-Fourrey C."/>
            <person name="LaButti K."/>
            <person name="Lindquist E.A."/>
            <person name="Lipzen A."/>
            <person name="Lundell T."/>
            <person name="Morin E."/>
            <person name="Murat C."/>
            <person name="Sun H."/>
            <person name="Tunlid A."/>
            <person name="Henrissat B."/>
            <person name="Grigoriev I.V."/>
            <person name="Hibbett D.S."/>
            <person name="Martin F."/>
            <person name="Nordberg H.P."/>
            <person name="Cantor M.N."/>
            <person name="Hua S.X."/>
        </authorList>
    </citation>
    <scope>NUCLEOTIDE SEQUENCE [LARGE SCALE GENOMIC DNA]</scope>
    <source>
        <strain evidence="1 2">441</strain>
    </source>
</reference>
<dbReference type="HOGENOM" id="CLU_2776925_0_0_1"/>
<protein>
    <submittedName>
        <fullName evidence="1">Uncharacterized protein</fullName>
    </submittedName>
</protein>
<gene>
    <name evidence="1" type="ORF">PISMIDRAFT_20038</name>
</gene>